<sequence>MRHPSLSFDLGVIEDNTRMLARLCCDKGVIPVGISKLVEGVESIARAMMFGGIQTIGDTQIQNLIKLADLPLRKMLLRRVLLSEVDNVIAHTDISLHTERSVLEALSRAAVAANKSHEVILMHDLDSLFDTSVVGSDTEMLVELVLTLPGLTFGGISSYLACFGEKESATENGYSLGYQGTLTTWASCRNVENLSGENLSGAGIAGVVLRMPRNGAPRLTQLRLGSSLIMGIGLNASLTPEMPQSAISLQAEIVEIKEKSSVYMYSIHAERANDELQFSERGVRLRALCAIGKQDVDIDLLTPVDDGIVIVGATDNVLILDITDANRRYQIGEPLSFHLSYHGVMQCMASESVTKHYRK</sequence>
<dbReference type="InterPro" id="IPR000821">
    <property type="entry name" value="Ala_racemase"/>
</dbReference>
<dbReference type="AlphaFoldDB" id="A0A444JK55"/>
<dbReference type="EMBL" id="RJLM01000014">
    <property type="protein sequence ID" value="RWX53444.1"/>
    <property type="molecule type" value="Genomic_DNA"/>
</dbReference>
<dbReference type="PANTHER" id="PTHR30511">
    <property type="entry name" value="ALANINE RACEMASE"/>
    <property type="match status" value="1"/>
</dbReference>
<protein>
    <submittedName>
        <fullName evidence="5">Alanine/ornithine racemase family PLP-dependent enzyme</fullName>
    </submittedName>
</protein>
<evidence type="ECO:0000256" key="2">
    <source>
        <dbReference type="ARBA" id="ARBA00022898"/>
    </source>
</evidence>
<evidence type="ECO:0000313" key="6">
    <source>
        <dbReference type="Proteomes" id="UP000287563"/>
    </source>
</evidence>
<dbReference type="InterPro" id="IPR001608">
    <property type="entry name" value="Ala_racemase_N"/>
</dbReference>
<gene>
    <name evidence="5" type="ORF">EDI28_21765</name>
</gene>
<dbReference type="PANTHER" id="PTHR30511:SF3">
    <property type="entry name" value="LYSINE RACEMASE"/>
    <property type="match status" value="1"/>
</dbReference>
<dbReference type="OrthoDB" id="504078at2"/>
<keyword evidence="3" id="KW-0413">Isomerase</keyword>
<dbReference type="RefSeq" id="WP_128785955.1">
    <property type="nucleotide sequence ID" value="NZ_RJLM01000014.1"/>
</dbReference>
<dbReference type="InterPro" id="IPR029066">
    <property type="entry name" value="PLP-binding_barrel"/>
</dbReference>
<evidence type="ECO:0000256" key="1">
    <source>
        <dbReference type="ARBA" id="ARBA00001933"/>
    </source>
</evidence>
<dbReference type="SUPFAM" id="SSF51419">
    <property type="entry name" value="PLP-binding barrel"/>
    <property type="match status" value="1"/>
</dbReference>
<evidence type="ECO:0000259" key="4">
    <source>
        <dbReference type="Pfam" id="PF01168"/>
    </source>
</evidence>
<dbReference type="Pfam" id="PF01168">
    <property type="entry name" value="Ala_racemase_N"/>
    <property type="match status" value="1"/>
</dbReference>
<feature type="domain" description="Alanine racemase N-terminal" evidence="4">
    <location>
        <begin position="9"/>
        <end position="171"/>
    </location>
</feature>
<dbReference type="GO" id="GO:0008784">
    <property type="term" value="F:alanine racemase activity"/>
    <property type="evidence" value="ECO:0007669"/>
    <property type="project" value="TreeGrafter"/>
</dbReference>
<evidence type="ECO:0000256" key="3">
    <source>
        <dbReference type="ARBA" id="ARBA00023235"/>
    </source>
</evidence>
<comment type="cofactor">
    <cofactor evidence="1">
        <name>pyridoxal 5'-phosphate</name>
        <dbReference type="ChEBI" id="CHEBI:597326"/>
    </cofactor>
</comment>
<reference evidence="5 6" key="1">
    <citation type="submission" date="2018-11" db="EMBL/GenBank/DDBJ databases">
        <title>Photobacterium sp. BEI247 sp. nov., a marine bacterium isolated from Yongle Blue Hole in the South China Sea.</title>
        <authorList>
            <person name="Wang X."/>
        </authorList>
    </citation>
    <scope>NUCLEOTIDE SEQUENCE [LARGE SCALE GENOMIC DNA]</scope>
    <source>
        <strain evidence="6">BEI247</strain>
    </source>
</reference>
<keyword evidence="2" id="KW-0663">Pyridoxal phosphate</keyword>
<dbReference type="GO" id="GO:0005829">
    <property type="term" value="C:cytosol"/>
    <property type="evidence" value="ECO:0007669"/>
    <property type="project" value="TreeGrafter"/>
</dbReference>
<dbReference type="Gene3D" id="3.20.20.10">
    <property type="entry name" value="Alanine racemase"/>
    <property type="match status" value="1"/>
</dbReference>
<dbReference type="Proteomes" id="UP000287563">
    <property type="component" value="Unassembled WGS sequence"/>
</dbReference>
<proteinExistence type="predicted"/>
<accession>A0A444JK55</accession>
<keyword evidence="6" id="KW-1185">Reference proteome</keyword>
<comment type="caution">
    <text evidence="5">The sequence shown here is derived from an EMBL/GenBank/DDBJ whole genome shotgun (WGS) entry which is preliminary data.</text>
</comment>
<evidence type="ECO:0000313" key="5">
    <source>
        <dbReference type="EMBL" id="RWX53444.1"/>
    </source>
</evidence>
<name>A0A444JK55_9GAMM</name>
<dbReference type="GO" id="GO:0030170">
    <property type="term" value="F:pyridoxal phosphate binding"/>
    <property type="evidence" value="ECO:0007669"/>
    <property type="project" value="TreeGrafter"/>
</dbReference>
<organism evidence="5 6">
    <name type="scientific">Photobacterium chitinilyticum</name>
    <dbReference type="NCBI Taxonomy" id="2485123"/>
    <lineage>
        <taxon>Bacteria</taxon>
        <taxon>Pseudomonadati</taxon>
        <taxon>Pseudomonadota</taxon>
        <taxon>Gammaproteobacteria</taxon>
        <taxon>Vibrionales</taxon>
        <taxon>Vibrionaceae</taxon>
        <taxon>Photobacterium</taxon>
    </lineage>
</organism>